<dbReference type="EMBL" id="KB199650">
    <property type="protein sequence ID" value="ESP05597.1"/>
    <property type="molecule type" value="Genomic_DNA"/>
</dbReference>
<dbReference type="CTD" id="20235682"/>
<gene>
    <name evidence="1" type="ORF">LOTGIDRAFT_152454</name>
</gene>
<evidence type="ECO:0008006" key="3">
    <source>
        <dbReference type="Google" id="ProtNLM"/>
    </source>
</evidence>
<dbReference type="InterPro" id="IPR012337">
    <property type="entry name" value="RNaseH-like_sf"/>
</dbReference>
<dbReference type="KEGG" id="lgi:LOTGIDRAFT_152454"/>
<dbReference type="GeneID" id="20235682"/>
<accession>V4BI44</accession>
<dbReference type="RefSeq" id="XP_009044142.1">
    <property type="nucleotide sequence ID" value="XM_009045894.1"/>
</dbReference>
<dbReference type="HOGENOM" id="CLU_010254_3_2_1"/>
<dbReference type="OrthoDB" id="10265614at2759"/>
<keyword evidence="2" id="KW-1185">Reference proteome</keyword>
<reference evidence="1 2" key="1">
    <citation type="journal article" date="2013" name="Nature">
        <title>Insights into bilaterian evolution from three spiralian genomes.</title>
        <authorList>
            <person name="Simakov O."/>
            <person name="Marletaz F."/>
            <person name="Cho S.J."/>
            <person name="Edsinger-Gonzales E."/>
            <person name="Havlak P."/>
            <person name="Hellsten U."/>
            <person name="Kuo D.H."/>
            <person name="Larsson T."/>
            <person name="Lv J."/>
            <person name="Arendt D."/>
            <person name="Savage R."/>
            <person name="Osoegawa K."/>
            <person name="de Jong P."/>
            <person name="Grimwood J."/>
            <person name="Chapman J.A."/>
            <person name="Shapiro H."/>
            <person name="Aerts A."/>
            <person name="Otillar R.P."/>
            <person name="Terry A.Y."/>
            <person name="Boore J.L."/>
            <person name="Grigoriev I.V."/>
            <person name="Lindberg D.R."/>
            <person name="Seaver E.C."/>
            <person name="Weisblat D.A."/>
            <person name="Putnam N.H."/>
            <person name="Rokhsar D.S."/>
        </authorList>
    </citation>
    <scope>NUCLEOTIDE SEQUENCE [LARGE SCALE GENOMIC DNA]</scope>
</reference>
<dbReference type="SUPFAM" id="SSF53098">
    <property type="entry name" value="Ribonuclease H-like"/>
    <property type="match status" value="1"/>
</dbReference>
<organism evidence="1 2">
    <name type="scientific">Lottia gigantea</name>
    <name type="common">Giant owl limpet</name>
    <dbReference type="NCBI Taxonomy" id="225164"/>
    <lineage>
        <taxon>Eukaryota</taxon>
        <taxon>Metazoa</taxon>
        <taxon>Spiralia</taxon>
        <taxon>Lophotrochozoa</taxon>
        <taxon>Mollusca</taxon>
        <taxon>Gastropoda</taxon>
        <taxon>Patellogastropoda</taxon>
        <taxon>Lottioidea</taxon>
        <taxon>Lottiidae</taxon>
        <taxon>Lottia</taxon>
    </lineage>
</organism>
<dbReference type="AlphaFoldDB" id="V4BI44"/>
<name>V4BI44_LOTGI</name>
<dbReference type="Proteomes" id="UP000030746">
    <property type="component" value="Unassembled WGS sequence"/>
</dbReference>
<sequence length="377" mass="44941">MPKHRHFQPKKVTEELDWVFYLHKSHFCLIRRNNKTLGITEIEDNYDENVWRTCRDDKTVTQVSPLKLNVFPTIHDDCLYAWDCETYNENKAIPYSCTLINLEKLRKMLNRINNLFPDLKPTDPIPEEFYNKLMTNIVEIFVGTDCIDQMLQRLGKIDQKRITLIAHNASGFDNWIMIKKHLQKKWKRQKEIKGNSNYLQNINFICSYQHESSSLAAWGNSSNLPMNLRKIEDVNFAKYTKDNWESLRHEWEPYAQRDTLCLGACLIKYNQAMKKTVFQNVSNNLTALSLSLKGWYYLYHYNKEMVEEEWYETTRMVPKHNEKENVEKVYSHTHPFIRYFIRQSIKGGRVSANRKSFETDKMNEICAILKEYNESDT</sequence>
<evidence type="ECO:0000313" key="1">
    <source>
        <dbReference type="EMBL" id="ESP05597.1"/>
    </source>
</evidence>
<protein>
    <recommendedName>
        <fullName evidence="3">DNA-directed DNA polymerase</fullName>
    </recommendedName>
</protein>
<proteinExistence type="predicted"/>
<evidence type="ECO:0000313" key="2">
    <source>
        <dbReference type="Proteomes" id="UP000030746"/>
    </source>
</evidence>